<evidence type="ECO:0000313" key="3">
    <source>
        <dbReference type="RefSeq" id="XP_022244431.1"/>
    </source>
</evidence>
<keyword evidence="2" id="KW-1185">Reference proteome</keyword>
<dbReference type="GeneID" id="111086313"/>
<protein>
    <submittedName>
        <fullName evidence="3">Uncharacterized protein LOC111086313</fullName>
    </submittedName>
</protein>
<dbReference type="InterPro" id="IPR029071">
    <property type="entry name" value="Ubiquitin-like_domsf"/>
</dbReference>
<reference evidence="3" key="1">
    <citation type="submission" date="2025-08" db="UniProtKB">
        <authorList>
            <consortium name="RefSeq"/>
        </authorList>
    </citation>
    <scope>IDENTIFICATION</scope>
    <source>
        <tissue evidence="3">Muscle</tissue>
    </source>
</reference>
<gene>
    <name evidence="3" type="primary">LOC111086313</name>
</gene>
<dbReference type="CDD" id="cd17068">
    <property type="entry name" value="RBD_PLEKHG5"/>
    <property type="match status" value="1"/>
</dbReference>
<dbReference type="Proteomes" id="UP000694941">
    <property type="component" value="Unplaced"/>
</dbReference>
<accession>A0ABM1SLC5</accession>
<organism evidence="2 3">
    <name type="scientific">Limulus polyphemus</name>
    <name type="common">Atlantic horseshoe crab</name>
    <dbReference type="NCBI Taxonomy" id="6850"/>
    <lineage>
        <taxon>Eukaryota</taxon>
        <taxon>Metazoa</taxon>
        <taxon>Ecdysozoa</taxon>
        <taxon>Arthropoda</taxon>
        <taxon>Chelicerata</taxon>
        <taxon>Merostomata</taxon>
        <taxon>Xiphosura</taxon>
        <taxon>Limulidae</taxon>
        <taxon>Limulus</taxon>
    </lineage>
</organism>
<dbReference type="RefSeq" id="XP_022244431.1">
    <property type="nucleotide sequence ID" value="XM_022388723.1"/>
</dbReference>
<evidence type="ECO:0000256" key="1">
    <source>
        <dbReference type="SAM" id="MobiDB-lite"/>
    </source>
</evidence>
<feature type="region of interest" description="Disordered" evidence="1">
    <location>
        <begin position="194"/>
        <end position="220"/>
    </location>
</feature>
<name>A0ABM1SLC5_LIMPO</name>
<sequence length="237" mass="26373">MLKRVHSHIKSRKPAFLEVSLSATQRSKSLTQIDCLEKPKIAATELNMNNNPKMTARLDHFTVSLEMFDEPTVEKIPATSGVCLREVVKDLLAKRGLELDVQNVSAFLDSSNTPLPADGDCFLFGGKHLRIRAKNNSHANVIAQESTTESVCGGACCGDWNRQDTSRKFCGIQNGGRKMDDMSDTSQARLTTTTLESSFKSSRGRSTHSRKSGIFSNTSKTTERKRIDLIYRMVTKR</sequence>
<feature type="compositionally biased region" description="Basic residues" evidence="1">
    <location>
        <begin position="202"/>
        <end position="211"/>
    </location>
</feature>
<proteinExistence type="predicted"/>
<evidence type="ECO:0000313" key="2">
    <source>
        <dbReference type="Proteomes" id="UP000694941"/>
    </source>
</evidence>
<dbReference type="SUPFAM" id="SSF54236">
    <property type="entry name" value="Ubiquitin-like"/>
    <property type="match status" value="1"/>
</dbReference>